<dbReference type="InterPro" id="IPR036322">
    <property type="entry name" value="WD40_repeat_dom_sf"/>
</dbReference>
<dbReference type="InterPro" id="IPR000300">
    <property type="entry name" value="IPPc"/>
</dbReference>
<evidence type="ECO:0000313" key="4">
    <source>
        <dbReference type="Proteomes" id="UP000076871"/>
    </source>
</evidence>
<dbReference type="SMART" id="SM00128">
    <property type="entry name" value="IPPc"/>
    <property type="match status" value="1"/>
</dbReference>
<dbReference type="InterPro" id="IPR036691">
    <property type="entry name" value="Endo/exonu/phosph_ase_sf"/>
</dbReference>
<dbReference type="FunCoup" id="A0A165IL64">
    <property type="interactions" value="47"/>
</dbReference>
<proteinExistence type="predicted"/>
<dbReference type="GO" id="GO:0046856">
    <property type="term" value="P:phosphatidylinositol dephosphorylation"/>
    <property type="evidence" value="ECO:0007669"/>
    <property type="project" value="InterPro"/>
</dbReference>
<accession>A0A165IL64</accession>
<keyword evidence="4" id="KW-1185">Reference proteome</keyword>
<dbReference type="Gene3D" id="2.130.10.10">
    <property type="entry name" value="YVTN repeat-like/Quinoprotein amine dehydrogenase"/>
    <property type="match status" value="2"/>
</dbReference>
<name>A0A165IL64_9APHY</name>
<evidence type="ECO:0000313" key="3">
    <source>
        <dbReference type="EMBL" id="KZT13235.1"/>
    </source>
</evidence>
<dbReference type="Pfam" id="PF22669">
    <property type="entry name" value="Exo_endo_phos2"/>
    <property type="match status" value="1"/>
</dbReference>
<dbReference type="SUPFAM" id="SSF56219">
    <property type="entry name" value="DNase I-like"/>
    <property type="match status" value="1"/>
</dbReference>
<evidence type="ECO:0000256" key="1">
    <source>
        <dbReference type="SAM" id="MobiDB-lite"/>
    </source>
</evidence>
<dbReference type="GeneID" id="63820640"/>
<dbReference type="Gene3D" id="3.60.10.10">
    <property type="entry name" value="Endonuclease/exonuclease/phosphatase"/>
    <property type="match status" value="1"/>
</dbReference>
<reference evidence="3 4" key="1">
    <citation type="journal article" date="2016" name="Mol. Biol. Evol.">
        <title>Comparative Genomics of Early-Diverging Mushroom-Forming Fungi Provides Insights into the Origins of Lignocellulose Decay Capabilities.</title>
        <authorList>
            <person name="Nagy L.G."/>
            <person name="Riley R."/>
            <person name="Tritt A."/>
            <person name="Adam C."/>
            <person name="Daum C."/>
            <person name="Floudas D."/>
            <person name="Sun H."/>
            <person name="Yadav J.S."/>
            <person name="Pangilinan J."/>
            <person name="Larsson K.H."/>
            <person name="Matsuura K."/>
            <person name="Barry K."/>
            <person name="Labutti K."/>
            <person name="Kuo R."/>
            <person name="Ohm R.A."/>
            <person name="Bhattacharya S.S."/>
            <person name="Shirouzu T."/>
            <person name="Yoshinaga Y."/>
            <person name="Martin F.M."/>
            <person name="Grigoriev I.V."/>
            <person name="Hibbett D.S."/>
        </authorList>
    </citation>
    <scope>NUCLEOTIDE SEQUENCE [LARGE SCALE GENOMIC DNA]</scope>
    <source>
        <strain evidence="3 4">93-53</strain>
    </source>
</reference>
<dbReference type="RefSeq" id="XP_040770745.1">
    <property type="nucleotide sequence ID" value="XM_040903610.1"/>
</dbReference>
<dbReference type="EMBL" id="KV427605">
    <property type="protein sequence ID" value="KZT13235.1"/>
    <property type="molecule type" value="Genomic_DNA"/>
</dbReference>
<dbReference type="STRING" id="1314785.A0A165IL64"/>
<dbReference type="Proteomes" id="UP000076871">
    <property type="component" value="Unassembled WGS sequence"/>
</dbReference>
<feature type="domain" description="Inositol polyphosphate-related phosphatase" evidence="2">
    <location>
        <begin position="443"/>
        <end position="788"/>
    </location>
</feature>
<dbReference type="SUPFAM" id="SSF50978">
    <property type="entry name" value="WD40 repeat-like"/>
    <property type="match status" value="1"/>
</dbReference>
<gene>
    <name evidence="3" type="ORF">LAESUDRAFT_640620</name>
</gene>
<dbReference type="AlphaFoldDB" id="A0A165IL64"/>
<dbReference type="InParanoid" id="A0A165IL64"/>
<dbReference type="GO" id="GO:0004439">
    <property type="term" value="F:phosphatidylinositol-4,5-bisphosphate 5-phosphatase activity"/>
    <property type="evidence" value="ECO:0007669"/>
    <property type="project" value="TreeGrafter"/>
</dbReference>
<dbReference type="PANTHER" id="PTHR11200:SF240">
    <property type="entry name" value="INOSITOL POLYPHOSPHATE 5-PHOSPHATASE C9G1.10C-RELATED"/>
    <property type="match status" value="1"/>
</dbReference>
<protein>
    <submittedName>
        <fullName evidence="3">DNase I-like protein</fullName>
    </submittedName>
</protein>
<dbReference type="InterPro" id="IPR046985">
    <property type="entry name" value="IP5"/>
</dbReference>
<organism evidence="3 4">
    <name type="scientific">Laetiporus sulphureus 93-53</name>
    <dbReference type="NCBI Taxonomy" id="1314785"/>
    <lineage>
        <taxon>Eukaryota</taxon>
        <taxon>Fungi</taxon>
        <taxon>Dikarya</taxon>
        <taxon>Basidiomycota</taxon>
        <taxon>Agaricomycotina</taxon>
        <taxon>Agaricomycetes</taxon>
        <taxon>Polyporales</taxon>
        <taxon>Laetiporus</taxon>
    </lineage>
</organism>
<dbReference type="InterPro" id="IPR015943">
    <property type="entry name" value="WD40/YVTN_repeat-like_dom_sf"/>
</dbReference>
<feature type="region of interest" description="Disordered" evidence="1">
    <location>
        <begin position="1"/>
        <end position="80"/>
    </location>
</feature>
<dbReference type="OrthoDB" id="2248459at2759"/>
<evidence type="ECO:0000259" key="2">
    <source>
        <dbReference type="SMART" id="SM00128"/>
    </source>
</evidence>
<dbReference type="PANTHER" id="PTHR11200">
    <property type="entry name" value="INOSITOL 5-PHOSPHATASE"/>
    <property type="match status" value="1"/>
</dbReference>
<sequence>MHDAEAHGQPPPPHSNVSPAGERKNFRSLPPPPTRVIGLNDKLPPPRRHVPSGSSSESEEEEFKKVELLPDASRASRRPPTVDCHNYSEFNIHVPAYTSVVTVAGHTVAVAHHHHIRIYDLAVSDTPIWNIDTKDVGLDKLNGFKVTAMEFRPSASDGDRGCFLWIGTKDGALLELDVRTGAIVGVKPAAHAHTVTHMFRYARSMVTMDDTGKVLVFSPEHEGSEDIRLTSTQPRVVRIADKQEFAKMLGGQLWTSMRDLGGASTVASTSRGPIVRVYDVFSPGSIGRSILPSEHLGAVTSGTILPSHADHVYLGHEGGHVSVWNLATKDHIPACEEVIKVSTSDVLSLEGVNNRLWAGGRVGMVSAYDVVPRPWVVTNCWQAHTKLPVLRLAVDTWSIEKLGRLTVFSVGRDERLRFWDGLLGTEWVDNELMKREGEFSTFRNINAIIISWNLDSAKPDVLTGCPENVNFLHDALTSIEDPDIIAFGFQELIDLESRKMAAKTVLLGGKNKNADGMISQKVTTAYKKWFDRLGLAVKLAMPPDVPYTVIHTENLVGLFSCVFVKNVERVSLKHVAITTIKRGMGGRYGNKGGIVARFVIDDTSLCFINCHLAAGQHHVRHRNADVAAILEEKSVFPESDAIEEPLAYVNGGDGSMVLDHEMVFINGDMNYRIDQRREPVIAAVRAGEFESLLAHDQLLKEMKFNRGFRLRSFVEGPITFPPTYKYDRRSNEYDTSDKARVPAWCDRVLWRSREPSRVTQLHYKRYEANVSDHRPISAGFRITVKSVQHEARARVRAEIVAMWKQHEQNLLQAAQQFFIDQAMI</sequence>